<gene>
    <name evidence="3" type="ORF">NCTC11842_04534</name>
</gene>
<keyword evidence="2" id="KW-1133">Transmembrane helix</keyword>
<name>A0A2X2CWW4_PSELU</name>
<sequence length="68" mass="7481">MTDPTGPCHGYTGDGLRSTGSGQVRNVVHKMTERTYHGPVLTRLFISLVLALVLMSRLRLVRIYGLPA</sequence>
<dbReference type="AlphaFoldDB" id="A0A2X2CWW4"/>
<feature type="transmembrane region" description="Helical" evidence="2">
    <location>
        <begin position="40"/>
        <end position="58"/>
    </location>
</feature>
<keyword evidence="2" id="KW-0472">Membrane</keyword>
<evidence type="ECO:0000313" key="4">
    <source>
        <dbReference type="Proteomes" id="UP000250443"/>
    </source>
</evidence>
<evidence type="ECO:0000313" key="3">
    <source>
        <dbReference type="EMBL" id="SPZ12538.1"/>
    </source>
</evidence>
<accession>A0A2X2CWW4</accession>
<keyword evidence="2" id="KW-0812">Transmembrane</keyword>
<proteinExistence type="predicted"/>
<reference evidence="3 4" key="1">
    <citation type="submission" date="2018-06" db="EMBL/GenBank/DDBJ databases">
        <authorList>
            <consortium name="Pathogen Informatics"/>
            <person name="Doyle S."/>
        </authorList>
    </citation>
    <scope>NUCLEOTIDE SEQUENCE [LARGE SCALE GENOMIC DNA]</scope>
    <source>
        <strain evidence="3 4">NCTC11842</strain>
    </source>
</reference>
<protein>
    <submittedName>
        <fullName evidence="3">Uncharacterized protein</fullName>
    </submittedName>
</protein>
<dbReference type="EMBL" id="UAUF01000014">
    <property type="protein sequence ID" value="SPZ12538.1"/>
    <property type="molecule type" value="Genomic_DNA"/>
</dbReference>
<evidence type="ECO:0000256" key="2">
    <source>
        <dbReference type="SAM" id="Phobius"/>
    </source>
</evidence>
<evidence type="ECO:0000256" key="1">
    <source>
        <dbReference type="SAM" id="MobiDB-lite"/>
    </source>
</evidence>
<organism evidence="3 4">
    <name type="scientific">Pseudomonas luteola</name>
    <dbReference type="NCBI Taxonomy" id="47886"/>
    <lineage>
        <taxon>Bacteria</taxon>
        <taxon>Pseudomonadati</taxon>
        <taxon>Pseudomonadota</taxon>
        <taxon>Gammaproteobacteria</taxon>
        <taxon>Pseudomonadales</taxon>
        <taxon>Pseudomonadaceae</taxon>
        <taxon>Pseudomonas</taxon>
    </lineage>
</organism>
<dbReference type="Proteomes" id="UP000250443">
    <property type="component" value="Unassembled WGS sequence"/>
</dbReference>
<feature type="region of interest" description="Disordered" evidence="1">
    <location>
        <begin position="1"/>
        <end position="20"/>
    </location>
</feature>